<evidence type="ECO:0000259" key="15">
    <source>
        <dbReference type="PROSITE" id="PS50151"/>
    </source>
</evidence>
<dbReference type="PROSITE" id="PS50151">
    <property type="entry name" value="UVR"/>
    <property type="match status" value="1"/>
</dbReference>
<dbReference type="Gene3D" id="6.10.140.240">
    <property type="match status" value="1"/>
</dbReference>
<accession>A0A327R5J5</accession>
<dbReference type="OrthoDB" id="9806651at2"/>
<dbReference type="RefSeq" id="WP_111624776.1">
    <property type="nucleotide sequence ID" value="NZ_QLLN01000006.1"/>
</dbReference>
<feature type="short sequence motif" description="Beta-hairpin" evidence="13">
    <location>
        <begin position="90"/>
        <end position="113"/>
    </location>
</feature>
<dbReference type="GO" id="GO:0003677">
    <property type="term" value="F:DNA binding"/>
    <property type="evidence" value="ECO:0007669"/>
    <property type="project" value="UniProtKB-UniRule"/>
</dbReference>
<feature type="domain" description="UVR" evidence="15">
    <location>
        <begin position="626"/>
        <end position="661"/>
    </location>
</feature>
<dbReference type="InterPro" id="IPR006935">
    <property type="entry name" value="Helicase/UvrB_N"/>
</dbReference>
<keyword evidence="10 13" id="KW-0742">SOS response</keyword>
<evidence type="ECO:0000256" key="3">
    <source>
        <dbReference type="ARBA" id="ARBA00022490"/>
    </source>
</evidence>
<dbReference type="PROSITE" id="PS51194">
    <property type="entry name" value="HELICASE_CTER"/>
    <property type="match status" value="1"/>
</dbReference>
<evidence type="ECO:0000313" key="19">
    <source>
        <dbReference type="Proteomes" id="UP000249696"/>
    </source>
</evidence>
<dbReference type="InterPro" id="IPR024759">
    <property type="entry name" value="UvrB_YAD/RRR_dom"/>
</dbReference>
<organism evidence="18 19">
    <name type="scientific">Arenibacter echinorum</name>
    <dbReference type="NCBI Taxonomy" id="440515"/>
    <lineage>
        <taxon>Bacteria</taxon>
        <taxon>Pseudomonadati</taxon>
        <taxon>Bacteroidota</taxon>
        <taxon>Flavobacteriia</taxon>
        <taxon>Flavobacteriales</taxon>
        <taxon>Flavobacteriaceae</taxon>
        <taxon>Arenibacter</taxon>
    </lineage>
</organism>
<sequence length="662" mass="76151">MKFKVVSGFKPTGDQPQAIKQLKEGLEADERYQTLLGVTGSGKTFTVANVIEQVQRPTLVLAHNKTLAAQLYSEFKQFFPENAVEYFVSYYDYYQPEAYIPSSGTYIEKDLSINEDIEKLRLSATSSLLSGRRDILVVASVSCLYGIGNPVEFQKNVIGIEKDQVIPRTKFLHQLVQSLYSRTTADFRNGNFRVKGDVVDVFPSYADHAFRIHFFGDEIEEIEAFDPYKNKILEKYQQLNIYPANMFVTSPDVLQNAIHLIQEDMVLQVAYFKEIGKHLEAKRLEERTNFDLEMIRELGYCSGIENYSRYLDGREPGTRPFCLLDYFPKDYLMVVDESHVTIPQVHAMYGGDRSRKENLVEYGFRLPAAMDNRPLKFEEFEALQNQVIYVSATPADYELELSQGVYVEQVIRPTGLLDPIIEVRPSLNQIDDLIEEIHLRVEKDERTLVTTLTKRMAEELAKYLTRINVRCRYIHSDVDTLERVEIMQDLRKGVFDVLIGVNLLREGLDLPEVSLVAILDADKEGFLRSARSLTQTVGRAARNLNGKAIMYADKITNSMQKTIDETNYRREKQSTYNLENNITPTALNKSLDSVLAKNSVSTYHFEKEEMKAAEPDLLYLTNEQREKMIRDKRKAMEKAAKDLDFMQAAKLRDEIKSLQEQE</sequence>
<dbReference type="InterPro" id="IPR027417">
    <property type="entry name" value="P-loop_NTPase"/>
</dbReference>
<dbReference type="SMART" id="SM00487">
    <property type="entry name" value="DEXDc"/>
    <property type="match status" value="1"/>
</dbReference>
<evidence type="ECO:0000256" key="9">
    <source>
        <dbReference type="ARBA" id="ARBA00023204"/>
    </source>
</evidence>
<dbReference type="InterPro" id="IPR001650">
    <property type="entry name" value="Helicase_C-like"/>
</dbReference>
<dbReference type="SMART" id="SM00490">
    <property type="entry name" value="HELICc"/>
    <property type="match status" value="1"/>
</dbReference>
<dbReference type="CDD" id="cd17916">
    <property type="entry name" value="DEXHc_UvrB"/>
    <property type="match status" value="1"/>
</dbReference>
<evidence type="ECO:0000256" key="12">
    <source>
        <dbReference type="ARBA" id="ARBA00029504"/>
    </source>
</evidence>
<evidence type="ECO:0000256" key="4">
    <source>
        <dbReference type="ARBA" id="ARBA00022741"/>
    </source>
</evidence>
<dbReference type="GO" id="GO:0016887">
    <property type="term" value="F:ATP hydrolysis activity"/>
    <property type="evidence" value="ECO:0007669"/>
    <property type="project" value="InterPro"/>
</dbReference>
<comment type="subunit">
    <text evidence="11 13 14">Forms a heterotetramer with UvrA during the search for lesions. Interacts with UvrC in an incision complex.</text>
</comment>
<protein>
    <recommendedName>
        <fullName evidence="12 13">UvrABC system protein B</fullName>
        <shortName evidence="13">Protein UvrB</shortName>
    </recommendedName>
    <alternativeName>
        <fullName evidence="13">Excinuclease ABC subunit B</fullName>
    </alternativeName>
</protein>
<dbReference type="PROSITE" id="PS51192">
    <property type="entry name" value="HELICASE_ATP_BIND_1"/>
    <property type="match status" value="1"/>
</dbReference>
<feature type="domain" description="Helicase ATP-binding" evidence="16">
    <location>
        <begin position="24"/>
        <end position="159"/>
    </location>
</feature>
<dbReference type="GO" id="GO:0009380">
    <property type="term" value="C:excinuclease repair complex"/>
    <property type="evidence" value="ECO:0007669"/>
    <property type="project" value="InterPro"/>
</dbReference>
<keyword evidence="4 13" id="KW-0547">Nucleotide-binding</keyword>
<dbReference type="GO" id="GO:0006289">
    <property type="term" value="P:nucleotide-excision repair"/>
    <property type="evidence" value="ECO:0007669"/>
    <property type="project" value="UniProtKB-UniRule"/>
</dbReference>
<dbReference type="Proteomes" id="UP000249696">
    <property type="component" value="Unassembled WGS sequence"/>
</dbReference>
<dbReference type="Pfam" id="PF00271">
    <property type="entry name" value="Helicase_C"/>
    <property type="match status" value="1"/>
</dbReference>
<dbReference type="Gene3D" id="4.10.860.10">
    <property type="entry name" value="UVR domain"/>
    <property type="match status" value="1"/>
</dbReference>
<dbReference type="HAMAP" id="MF_00204">
    <property type="entry name" value="UvrB"/>
    <property type="match status" value="1"/>
</dbReference>
<keyword evidence="19" id="KW-1185">Reference proteome</keyword>
<keyword evidence="3 13" id="KW-0963">Cytoplasm</keyword>
<proteinExistence type="inferred from homology"/>
<evidence type="ECO:0000259" key="16">
    <source>
        <dbReference type="PROSITE" id="PS51192"/>
    </source>
</evidence>
<dbReference type="SUPFAM" id="SSF52540">
    <property type="entry name" value="P-loop containing nucleoside triphosphate hydrolases"/>
    <property type="match status" value="2"/>
</dbReference>
<reference evidence="18 19" key="1">
    <citation type="submission" date="2018-06" db="EMBL/GenBank/DDBJ databases">
        <title>Genomic Encyclopedia of Archaeal and Bacterial Type Strains, Phase II (KMG-II): from individual species to whole genera.</title>
        <authorList>
            <person name="Goeker M."/>
        </authorList>
    </citation>
    <scope>NUCLEOTIDE SEQUENCE [LARGE SCALE GENOMIC DNA]</scope>
    <source>
        <strain evidence="18 19">DSM 23522</strain>
    </source>
</reference>
<dbReference type="Pfam" id="PF02151">
    <property type="entry name" value="UVR"/>
    <property type="match status" value="1"/>
</dbReference>
<gene>
    <name evidence="13" type="primary">uvrB</name>
    <name evidence="18" type="ORF">LV92_03427</name>
</gene>
<dbReference type="EMBL" id="QLLN01000006">
    <property type="protein sequence ID" value="RAJ09207.1"/>
    <property type="molecule type" value="Genomic_DNA"/>
</dbReference>
<evidence type="ECO:0000256" key="2">
    <source>
        <dbReference type="ARBA" id="ARBA00008533"/>
    </source>
</evidence>
<evidence type="ECO:0000256" key="7">
    <source>
        <dbReference type="ARBA" id="ARBA00022840"/>
    </source>
</evidence>
<comment type="similarity">
    <text evidence="2 13 14">Belongs to the UvrB family.</text>
</comment>
<keyword evidence="5 13" id="KW-0227">DNA damage</keyword>
<evidence type="ECO:0000256" key="1">
    <source>
        <dbReference type="ARBA" id="ARBA00004496"/>
    </source>
</evidence>
<keyword evidence="9 13" id="KW-0234">DNA repair</keyword>
<evidence type="ECO:0000256" key="8">
    <source>
        <dbReference type="ARBA" id="ARBA00022881"/>
    </source>
</evidence>
<comment type="caution">
    <text evidence="18">The sequence shown here is derived from an EMBL/GenBank/DDBJ whole genome shotgun (WGS) entry which is preliminary data.</text>
</comment>
<dbReference type="GO" id="GO:0005737">
    <property type="term" value="C:cytoplasm"/>
    <property type="evidence" value="ECO:0007669"/>
    <property type="project" value="UniProtKB-SubCell"/>
</dbReference>
<dbReference type="GO" id="GO:0009381">
    <property type="term" value="F:excinuclease ABC activity"/>
    <property type="evidence" value="ECO:0007669"/>
    <property type="project" value="UniProtKB-UniRule"/>
</dbReference>
<feature type="domain" description="Helicase C-terminal" evidence="17">
    <location>
        <begin position="429"/>
        <end position="591"/>
    </location>
</feature>
<evidence type="ECO:0000259" key="17">
    <source>
        <dbReference type="PROSITE" id="PS51194"/>
    </source>
</evidence>
<evidence type="ECO:0000256" key="5">
    <source>
        <dbReference type="ARBA" id="ARBA00022763"/>
    </source>
</evidence>
<dbReference type="NCBIfam" id="NF003673">
    <property type="entry name" value="PRK05298.1"/>
    <property type="match status" value="1"/>
</dbReference>
<dbReference type="CDD" id="cd18790">
    <property type="entry name" value="SF2_C_UvrB"/>
    <property type="match status" value="1"/>
</dbReference>
<evidence type="ECO:0000256" key="13">
    <source>
        <dbReference type="HAMAP-Rule" id="MF_00204"/>
    </source>
</evidence>
<dbReference type="PANTHER" id="PTHR24029:SF0">
    <property type="entry name" value="UVRABC SYSTEM PROTEIN B"/>
    <property type="match status" value="1"/>
</dbReference>
<evidence type="ECO:0000256" key="10">
    <source>
        <dbReference type="ARBA" id="ARBA00023236"/>
    </source>
</evidence>
<dbReference type="InterPro" id="IPR014001">
    <property type="entry name" value="Helicase_ATP-bd"/>
</dbReference>
<dbReference type="Pfam" id="PF17757">
    <property type="entry name" value="UvrB_inter"/>
    <property type="match status" value="1"/>
</dbReference>
<dbReference type="SUPFAM" id="SSF46600">
    <property type="entry name" value="C-terminal UvrC-binding domain of UvrB"/>
    <property type="match status" value="1"/>
</dbReference>
<evidence type="ECO:0000256" key="11">
    <source>
        <dbReference type="ARBA" id="ARBA00026033"/>
    </source>
</evidence>
<name>A0A327R5J5_9FLAO</name>
<dbReference type="InterPro" id="IPR041471">
    <property type="entry name" value="UvrB_inter"/>
</dbReference>
<keyword evidence="7 13" id="KW-0067">ATP-binding</keyword>
<dbReference type="GO" id="GO:0005524">
    <property type="term" value="F:ATP binding"/>
    <property type="evidence" value="ECO:0007669"/>
    <property type="project" value="UniProtKB-UniRule"/>
</dbReference>
<feature type="binding site" evidence="13">
    <location>
        <begin position="37"/>
        <end position="44"/>
    </location>
    <ligand>
        <name>ATP</name>
        <dbReference type="ChEBI" id="CHEBI:30616"/>
    </ligand>
</feature>
<dbReference type="InterPro" id="IPR001943">
    <property type="entry name" value="UVR_dom"/>
</dbReference>
<dbReference type="AlphaFoldDB" id="A0A327R5J5"/>
<dbReference type="Gene3D" id="3.40.50.300">
    <property type="entry name" value="P-loop containing nucleotide triphosphate hydrolases"/>
    <property type="match status" value="3"/>
</dbReference>
<dbReference type="InterPro" id="IPR004807">
    <property type="entry name" value="UvrB"/>
</dbReference>
<dbReference type="GO" id="GO:0009432">
    <property type="term" value="P:SOS response"/>
    <property type="evidence" value="ECO:0007669"/>
    <property type="project" value="UniProtKB-UniRule"/>
</dbReference>
<keyword evidence="8 13" id="KW-0267">Excision nuclease</keyword>
<evidence type="ECO:0000256" key="6">
    <source>
        <dbReference type="ARBA" id="ARBA00022769"/>
    </source>
</evidence>
<comment type="subcellular location">
    <subcellularLocation>
        <location evidence="1 13 14">Cytoplasm</location>
    </subcellularLocation>
</comment>
<evidence type="ECO:0000313" key="18">
    <source>
        <dbReference type="EMBL" id="RAJ09207.1"/>
    </source>
</evidence>
<dbReference type="Pfam" id="PF04851">
    <property type="entry name" value="ResIII"/>
    <property type="match status" value="1"/>
</dbReference>
<dbReference type="PANTHER" id="PTHR24029">
    <property type="entry name" value="UVRABC SYSTEM PROTEIN B"/>
    <property type="match status" value="1"/>
</dbReference>
<comment type="domain">
    <text evidence="13">The beta-hairpin motif is involved in DNA binding.</text>
</comment>
<keyword evidence="6 13" id="KW-0228">DNA excision</keyword>
<dbReference type="InterPro" id="IPR036876">
    <property type="entry name" value="UVR_dom_sf"/>
</dbReference>
<dbReference type="Pfam" id="PF12344">
    <property type="entry name" value="UvrB"/>
    <property type="match status" value="1"/>
</dbReference>
<comment type="function">
    <text evidence="13">The UvrABC repair system catalyzes the recognition and processing of DNA lesions. A damage recognition complex composed of 2 UvrA and 2 UvrB subunits scans DNA for abnormalities. Upon binding of the UvrA(2)B(2) complex to a putative damaged site, the DNA wraps around one UvrB monomer. DNA wrap is dependent on ATP binding by UvrB and probably causes local melting of the DNA helix, facilitating insertion of UvrB beta-hairpin between the DNA strands. Then UvrB probes one DNA strand for the presence of a lesion. If a lesion is found the UvrA subunits dissociate and the UvrB-DNA preincision complex is formed. This complex is subsequently bound by UvrC and the second UvrB is released. If no lesion is found, the DNA wraps around the other UvrB subunit that will check the other stand for damage.</text>
</comment>
<evidence type="ECO:0000256" key="14">
    <source>
        <dbReference type="RuleBase" id="RU003587"/>
    </source>
</evidence>
<dbReference type="NCBIfam" id="TIGR00631">
    <property type="entry name" value="uvrb"/>
    <property type="match status" value="1"/>
</dbReference>